<dbReference type="Gene3D" id="3.40.50.620">
    <property type="entry name" value="HUPs"/>
    <property type="match status" value="1"/>
</dbReference>
<dbReference type="PANTHER" id="PTHR43196">
    <property type="entry name" value="SULFATE ADENYLYLTRANSFERASE SUBUNIT 2"/>
    <property type="match status" value="1"/>
</dbReference>
<dbReference type="Pfam" id="PF01507">
    <property type="entry name" value="PAPS_reduct"/>
    <property type="match status" value="1"/>
</dbReference>
<dbReference type="RefSeq" id="WP_172191404.1">
    <property type="nucleotide sequence ID" value="NZ_SRRZ01000127.1"/>
</dbReference>
<dbReference type="NCBIfam" id="TIGR03183">
    <property type="entry name" value="DNA_S_dndC"/>
    <property type="match status" value="1"/>
</dbReference>
<dbReference type="PANTHER" id="PTHR43196:SF2">
    <property type="entry name" value="PHOSPHOADENOSINE PHOSPHOSULFATE REDUCTASE"/>
    <property type="match status" value="1"/>
</dbReference>
<comment type="caution">
    <text evidence="3">The sequence shown here is derived from an EMBL/GenBank/DDBJ whole genome shotgun (WGS) entry which is preliminary data.</text>
</comment>
<dbReference type="SUPFAM" id="SSF52402">
    <property type="entry name" value="Adenine nucleotide alpha hydrolases-like"/>
    <property type="match status" value="1"/>
</dbReference>
<feature type="region of interest" description="Disordered" evidence="1">
    <location>
        <begin position="543"/>
        <end position="572"/>
    </location>
</feature>
<dbReference type="InterPro" id="IPR014729">
    <property type="entry name" value="Rossmann-like_a/b/a_fold"/>
</dbReference>
<sequence>MTETMKIPLFPPRSVSELVAEIEKLSKEIKELYCLDDIPWVLGYSGGKDSTTVVQLIWYAIAELPPEKRTKKIYVITTDTLVENPIVSTWVRQSLKQMKSAAIEQQLPIEPYMLYPDVKDTFWVNLMGKGYPAPRHGFRWCTERLKILPSNRFVRDMVRINGEVILILGTRKAESTKRAVSMEKHEIGRMSDRLNNNSSSIKSLLYQSPSLPNSLIYSPIEDWRTDEVWIYLNQWANPWENSNKDLFTMYRGATADNECPLVVDTSTPSCGSSRFGCWVCTMVSQDKSMEAMIQNDEEKEWMQPLLDIRNELDIKNDRDKRDFRRIYGRVELFERNMGDDTTSVEPIPGPYTKIWREHWLRRVLEAQTQIRKTAPLEMRDITLITPEELSEIRRIWLEEKHEFDDSLPRIYEEVTGEPFEDSRPAAERKLLGSDEWTAIEEICSEDKMHLELMAKLLDTERQYYTKPRRTGIYADLDKCFETSSRSKEEAIGNAHYQRNLKKAVEDIKANPTEKIQQFKDAIAQTNSSAKNDTVDIAKLKEELESNSNQSRQLSWADIKFSTPDVGDKNSKD</sequence>
<accession>A0ABX2D412</accession>
<reference evidence="3 4" key="1">
    <citation type="journal article" date="2020" name="Sci. Rep.">
        <title>A novel cyanobacterial geosmin producer, revising GeoA distribution and dispersion patterns in Bacteria.</title>
        <authorList>
            <person name="Churro C."/>
            <person name="Semedo-Aguiar A.P."/>
            <person name="Silva A.D."/>
            <person name="Pereira-Leal J.B."/>
            <person name="Leite R.B."/>
        </authorList>
    </citation>
    <scope>NUCLEOTIDE SEQUENCE [LARGE SCALE GENOMIC DNA]</scope>
    <source>
        <strain evidence="3 4">IPMA8</strain>
    </source>
</reference>
<dbReference type="InterPro" id="IPR002500">
    <property type="entry name" value="PAPS_reduct_dom"/>
</dbReference>
<evidence type="ECO:0000259" key="2">
    <source>
        <dbReference type="Pfam" id="PF01507"/>
    </source>
</evidence>
<proteinExistence type="predicted"/>
<organism evidence="3 4">
    <name type="scientific">Microcoleus asticus IPMA8</name>
    <dbReference type="NCBI Taxonomy" id="2563858"/>
    <lineage>
        <taxon>Bacteria</taxon>
        <taxon>Bacillati</taxon>
        <taxon>Cyanobacteriota</taxon>
        <taxon>Cyanophyceae</taxon>
        <taxon>Oscillatoriophycideae</taxon>
        <taxon>Oscillatoriales</taxon>
        <taxon>Microcoleaceae</taxon>
        <taxon>Microcoleus</taxon>
        <taxon>Microcoleus asticus</taxon>
    </lineage>
</organism>
<gene>
    <name evidence="3" type="ORF">E5S67_05165</name>
</gene>
<dbReference type="Proteomes" id="UP000702425">
    <property type="component" value="Unassembled WGS sequence"/>
</dbReference>
<keyword evidence="4" id="KW-1185">Reference proteome</keyword>
<dbReference type="InterPro" id="IPR050128">
    <property type="entry name" value="Sulfate_adenylyltrnsfr_sub2"/>
</dbReference>
<dbReference type="EMBL" id="SRRZ01000127">
    <property type="protein sequence ID" value="NQE37394.1"/>
    <property type="molecule type" value="Genomic_DNA"/>
</dbReference>
<evidence type="ECO:0000313" key="3">
    <source>
        <dbReference type="EMBL" id="NQE37394.1"/>
    </source>
</evidence>
<dbReference type="NCBIfam" id="NF005316">
    <property type="entry name" value="PRK06850.1"/>
    <property type="match status" value="1"/>
</dbReference>
<feature type="domain" description="Phosphoadenosine phosphosulphate reductase" evidence="2">
    <location>
        <begin position="41"/>
        <end position="234"/>
    </location>
</feature>
<protein>
    <recommendedName>
        <fullName evidence="2">Phosphoadenosine phosphosulphate reductase domain-containing protein</fullName>
    </recommendedName>
</protein>
<dbReference type="InterPro" id="IPR017598">
    <property type="entry name" value="SulphurTrfase_DndC"/>
</dbReference>
<name>A0ABX2D412_9CYAN</name>
<evidence type="ECO:0000313" key="4">
    <source>
        <dbReference type="Proteomes" id="UP000702425"/>
    </source>
</evidence>
<evidence type="ECO:0000256" key="1">
    <source>
        <dbReference type="SAM" id="MobiDB-lite"/>
    </source>
</evidence>